<evidence type="ECO:0000313" key="1">
    <source>
        <dbReference type="EMBL" id="CAK9314578.1"/>
    </source>
</evidence>
<organism evidence="1 2">
    <name type="scientific">Citrullus colocynthis</name>
    <name type="common">colocynth</name>
    <dbReference type="NCBI Taxonomy" id="252529"/>
    <lineage>
        <taxon>Eukaryota</taxon>
        <taxon>Viridiplantae</taxon>
        <taxon>Streptophyta</taxon>
        <taxon>Embryophyta</taxon>
        <taxon>Tracheophyta</taxon>
        <taxon>Spermatophyta</taxon>
        <taxon>Magnoliopsida</taxon>
        <taxon>eudicotyledons</taxon>
        <taxon>Gunneridae</taxon>
        <taxon>Pentapetalae</taxon>
        <taxon>rosids</taxon>
        <taxon>fabids</taxon>
        <taxon>Cucurbitales</taxon>
        <taxon>Cucurbitaceae</taxon>
        <taxon>Benincaseae</taxon>
        <taxon>Citrullus</taxon>
    </lineage>
</organism>
<dbReference type="EMBL" id="OZ021736">
    <property type="protein sequence ID" value="CAK9314578.1"/>
    <property type="molecule type" value="Genomic_DNA"/>
</dbReference>
<accession>A0ABP0Y2D2</accession>
<protein>
    <submittedName>
        <fullName evidence="1">Uncharacterized protein</fullName>
    </submittedName>
</protein>
<name>A0ABP0Y2D2_9ROSI</name>
<reference evidence="1 2" key="1">
    <citation type="submission" date="2024-03" db="EMBL/GenBank/DDBJ databases">
        <authorList>
            <person name="Gkanogiannis A."/>
            <person name="Becerra Lopez-Lavalle L."/>
        </authorList>
    </citation>
    <scope>NUCLEOTIDE SEQUENCE [LARGE SCALE GENOMIC DNA]</scope>
</reference>
<gene>
    <name evidence="1" type="ORF">CITCOLO1_LOCUS6338</name>
</gene>
<dbReference type="Proteomes" id="UP001642487">
    <property type="component" value="Chromosome 2"/>
</dbReference>
<sequence>MAINFLQWADGDRSVKVLIVEFGSNLSPLRWRLGGTKNWAQRWAIVFNEHKQSSEATSSSLSVLLCLIPFLSIRKRKDQKTDSKKRANCPFHHFYSPSLVPLALLSDSTRQRNRSESKTPLFLSWLQLVS</sequence>
<keyword evidence="2" id="KW-1185">Reference proteome</keyword>
<evidence type="ECO:0000313" key="2">
    <source>
        <dbReference type="Proteomes" id="UP001642487"/>
    </source>
</evidence>
<proteinExistence type="predicted"/>